<reference evidence="2 3" key="1">
    <citation type="submission" date="2018-08" db="EMBL/GenBank/DDBJ databases">
        <title>Genomic Encyclopedia of Type Strains, Phase III (KMG-III): the genomes of soil and plant-associated and newly described type strains.</title>
        <authorList>
            <person name="Whitman W."/>
        </authorList>
    </citation>
    <scope>NUCLEOTIDE SEQUENCE [LARGE SCALE GENOMIC DNA]</scope>
    <source>
        <strain evidence="2 3">CECT 7375</strain>
    </source>
</reference>
<dbReference type="RefSeq" id="WP_115898335.1">
    <property type="nucleotide sequence ID" value="NZ_QUNG01000009.1"/>
</dbReference>
<protein>
    <submittedName>
        <fullName evidence="2">Uncharacterized protein DUF2878</fullName>
    </submittedName>
</protein>
<evidence type="ECO:0000313" key="3">
    <source>
        <dbReference type="Proteomes" id="UP000256542"/>
    </source>
</evidence>
<keyword evidence="1" id="KW-1133">Transmembrane helix</keyword>
<dbReference type="InterPro" id="IPR021306">
    <property type="entry name" value="DUF2878"/>
</dbReference>
<keyword evidence="1" id="KW-0472">Membrane</keyword>
<gene>
    <name evidence="2" type="ORF">DFP81_10959</name>
</gene>
<feature type="transmembrane region" description="Helical" evidence="1">
    <location>
        <begin position="139"/>
        <end position="161"/>
    </location>
</feature>
<feature type="transmembrane region" description="Helical" evidence="1">
    <location>
        <begin position="47"/>
        <end position="72"/>
    </location>
</feature>
<comment type="caution">
    <text evidence="2">The sequence shown here is derived from an EMBL/GenBank/DDBJ whole genome shotgun (WGS) entry which is preliminary data.</text>
</comment>
<feature type="transmembrane region" description="Helical" evidence="1">
    <location>
        <begin position="84"/>
        <end position="102"/>
    </location>
</feature>
<dbReference type="AlphaFoldDB" id="A0A3E0DJY2"/>
<dbReference type="PROSITE" id="PS51257">
    <property type="entry name" value="PROKAR_LIPOPROTEIN"/>
    <property type="match status" value="1"/>
</dbReference>
<feature type="transmembrane region" description="Helical" evidence="1">
    <location>
        <begin position="109"/>
        <end position="127"/>
    </location>
</feature>
<accession>A0A3E0DJY2</accession>
<evidence type="ECO:0000256" key="1">
    <source>
        <dbReference type="SAM" id="Phobius"/>
    </source>
</evidence>
<sequence length="174" mass="19529">MKAIINAILFQGVWLACVLGGSTVALLITPLYLFLHDHYFMNKRCEWRLVLLFFFLGVLVDGSFFQFGIFSYSADAQYFGNFPPIWLLCLWGAVATLFAHSLAFLRSRYYLSAMLGFIGPTVSYIAGAKLAGITLAEPSFFSAFAVALVWSLILPAGVYYCEKWALYTKEDKPL</sequence>
<organism evidence="2 3">
    <name type="scientific">Marinomonas pollencensis</name>
    <dbReference type="NCBI Taxonomy" id="491954"/>
    <lineage>
        <taxon>Bacteria</taxon>
        <taxon>Pseudomonadati</taxon>
        <taxon>Pseudomonadota</taxon>
        <taxon>Gammaproteobacteria</taxon>
        <taxon>Oceanospirillales</taxon>
        <taxon>Oceanospirillaceae</taxon>
        <taxon>Marinomonas</taxon>
    </lineage>
</organism>
<keyword evidence="3" id="KW-1185">Reference proteome</keyword>
<dbReference type="OrthoDB" id="21939at2"/>
<proteinExistence type="predicted"/>
<feature type="transmembrane region" description="Helical" evidence="1">
    <location>
        <begin position="12"/>
        <end position="35"/>
    </location>
</feature>
<dbReference type="Pfam" id="PF11086">
    <property type="entry name" value="DUF2878"/>
    <property type="match status" value="1"/>
</dbReference>
<dbReference type="Proteomes" id="UP000256542">
    <property type="component" value="Unassembled WGS sequence"/>
</dbReference>
<evidence type="ECO:0000313" key="2">
    <source>
        <dbReference type="EMBL" id="REG82400.1"/>
    </source>
</evidence>
<keyword evidence="1" id="KW-0812">Transmembrane</keyword>
<name>A0A3E0DJY2_9GAMM</name>
<dbReference type="EMBL" id="QUNG01000009">
    <property type="protein sequence ID" value="REG82400.1"/>
    <property type="molecule type" value="Genomic_DNA"/>
</dbReference>